<dbReference type="OrthoDB" id="957141at2"/>
<evidence type="ECO:0000256" key="2">
    <source>
        <dbReference type="SAM" id="SignalP"/>
    </source>
</evidence>
<name>E4TW18_MARTH</name>
<protein>
    <submittedName>
        <fullName evidence="3">Uncharacterized protein</fullName>
    </submittedName>
</protein>
<keyword evidence="2" id="KW-0732">Signal</keyword>
<dbReference type="AlphaFoldDB" id="E4TW18"/>
<evidence type="ECO:0000256" key="1">
    <source>
        <dbReference type="SAM" id="Phobius"/>
    </source>
</evidence>
<feature type="chain" id="PRO_5003189980" evidence="2">
    <location>
        <begin position="21"/>
        <end position="146"/>
    </location>
</feature>
<keyword evidence="1" id="KW-1133">Transmembrane helix</keyword>
<dbReference type="EMBL" id="CP002349">
    <property type="protein sequence ID" value="ADR23236.1"/>
    <property type="molecule type" value="Genomic_DNA"/>
</dbReference>
<evidence type="ECO:0000313" key="4">
    <source>
        <dbReference type="Proteomes" id="UP000008720"/>
    </source>
</evidence>
<organism evidence="3 4">
    <name type="scientific">Marivirga tractuosa (strain ATCC 23168 / DSM 4126 / NBRC 15989 / NCIMB 1408 / VKM B-1430 / H-43)</name>
    <name type="common">Microscilla tractuosa</name>
    <name type="synonym">Flexibacter tractuosus</name>
    <dbReference type="NCBI Taxonomy" id="643867"/>
    <lineage>
        <taxon>Bacteria</taxon>
        <taxon>Pseudomonadati</taxon>
        <taxon>Bacteroidota</taxon>
        <taxon>Cytophagia</taxon>
        <taxon>Cytophagales</taxon>
        <taxon>Marivirgaceae</taxon>
        <taxon>Marivirga</taxon>
    </lineage>
</organism>
<reference evidence="3 4" key="1">
    <citation type="journal article" date="2011" name="Stand. Genomic Sci.">
        <title>Complete genome sequence of Marivirga tractuosa type strain (H-43).</title>
        <authorList>
            <person name="Pagani I."/>
            <person name="Chertkov O."/>
            <person name="Lapidus A."/>
            <person name="Lucas S."/>
            <person name="Del Rio T.G."/>
            <person name="Tice H."/>
            <person name="Copeland A."/>
            <person name="Cheng J.F."/>
            <person name="Nolan M."/>
            <person name="Saunders E."/>
            <person name="Pitluck S."/>
            <person name="Held B."/>
            <person name="Goodwin L."/>
            <person name="Liolios K."/>
            <person name="Ovchinikova G."/>
            <person name="Ivanova N."/>
            <person name="Mavromatis K."/>
            <person name="Pati A."/>
            <person name="Chen A."/>
            <person name="Palaniappan K."/>
            <person name="Land M."/>
            <person name="Hauser L."/>
            <person name="Jeffries C.D."/>
            <person name="Detter J.C."/>
            <person name="Han C."/>
            <person name="Tapia R."/>
            <person name="Ngatchou-Djao O.D."/>
            <person name="Rohde M."/>
            <person name="Goker M."/>
            <person name="Spring S."/>
            <person name="Sikorski J."/>
            <person name="Woyke T."/>
            <person name="Bristow J."/>
            <person name="Eisen J.A."/>
            <person name="Markowitz V."/>
            <person name="Hugenholtz P."/>
            <person name="Klenk H.P."/>
            <person name="Kyrpides N.C."/>
        </authorList>
    </citation>
    <scope>NUCLEOTIDE SEQUENCE [LARGE SCALE GENOMIC DNA]</scope>
    <source>
        <strain evidence="4">ATCC 23168 / DSM 4126 / NBRC 15989 / NCIMB 1408 / VKM B-1430 / H-43</strain>
    </source>
</reference>
<evidence type="ECO:0000313" key="3">
    <source>
        <dbReference type="EMBL" id="ADR23236.1"/>
    </source>
</evidence>
<dbReference type="STRING" id="643867.Ftrac_3262"/>
<keyword evidence="1" id="KW-0472">Membrane</keyword>
<accession>E4TW18</accession>
<gene>
    <name evidence="3" type="ordered locus">Ftrac_3262</name>
</gene>
<feature type="transmembrane region" description="Helical" evidence="1">
    <location>
        <begin position="94"/>
        <end position="114"/>
    </location>
</feature>
<dbReference type="HOGENOM" id="CLU_1775219_0_0_10"/>
<keyword evidence="4" id="KW-1185">Reference proteome</keyword>
<dbReference type="Proteomes" id="UP000008720">
    <property type="component" value="Chromosome"/>
</dbReference>
<feature type="transmembrane region" description="Helical" evidence="1">
    <location>
        <begin position="126"/>
        <end position="145"/>
    </location>
</feature>
<proteinExistence type="predicted"/>
<dbReference type="RefSeq" id="WP_013455378.1">
    <property type="nucleotide sequence ID" value="NC_014759.1"/>
</dbReference>
<dbReference type="KEGG" id="mtt:Ftrac_3262"/>
<keyword evidence="1" id="KW-0812">Transmembrane</keyword>
<feature type="signal peptide" evidence="2">
    <location>
        <begin position="1"/>
        <end position="20"/>
    </location>
</feature>
<sequence>MKKILLAVVACFLLASSSYATNTDLFELNEEKINAEFVELNELEAYVSMHENVTIHNIYQENAGLIAGMNLAYGPEGMMGQSGFSMDTFEWGSFAWGFCCFPIGATIGIFTVLLNDNKGSDHKTSYLIGAGVGFLLSGGFGYYRFL</sequence>